<gene>
    <name evidence="2" type="ORF">RUM44_010419</name>
</gene>
<keyword evidence="3" id="KW-1185">Reference proteome</keyword>
<protein>
    <submittedName>
        <fullName evidence="2">Uncharacterized protein</fullName>
    </submittedName>
</protein>
<evidence type="ECO:0000313" key="2">
    <source>
        <dbReference type="EMBL" id="KAK6627937.1"/>
    </source>
</evidence>
<sequence>MGRQKADCERQCNRRKTDRQAGRQAVRQGVKTVNYNEGGKPEKPARIEKKRTNKMQIEKPRWMPGIPKQVYDETDYIGN</sequence>
<feature type="compositionally biased region" description="Basic and acidic residues" evidence="1">
    <location>
        <begin position="1"/>
        <end position="12"/>
    </location>
</feature>
<comment type="caution">
    <text evidence="2">The sequence shown here is derived from an EMBL/GenBank/DDBJ whole genome shotgun (WGS) entry which is preliminary data.</text>
</comment>
<organism evidence="2 3">
    <name type="scientific">Polyplax serrata</name>
    <name type="common">Common mouse louse</name>
    <dbReference type="NCBI Taxonomy" id="468196"/>
    <lineage>
        <taxon>Eukaryota</taxon>
        <taxon>Metazoa</taxon>
        <taxon>Ecdysozoa</taxon>
        <taxon>Arthropoda</taxon>
        <taxon>Hexapoda</taxon>
        <taxon>Insecta</taxon>
        <taxon>Pterygota</taxon>
        <taxon>Neoptera</taxon>
        <taxon>Paraneoptera</taxon>
        <taxon>Psocodea</taxon>
        <taxon>Troctomorpha</taxon>
        <taxon>Phthiraptera</taxon>
        <taxon>Anoplura</taxon>
        <taxon>Polyplacidae</taxon>
        <taxon>Polyplax</taxon>
    </lineage>
</organism>
<evidence type="ECO:0000256" key="1">
    <source>
        <dbReference type="SAM" id="MobiDB-lite"/>
    </source>
</evidence>
<feature type="region of interest" description="Disordered" evidence="1">
    <location>
        <begin position="1"/>
        <end position="53"/>
    </location>
</feature>
<reference evidence="2 3" key="1">
    <citation type="submission" date="2023-09" db="EMBL/GenBank/DDBJ databases">
        <title>Genomes of two closely related lineages of the louse Polyplax serrata with different host specificities.</title>
        <authorList>
            <person name="Martinu J."/>
            <person name="Tarabai H."/>
            <person name="Stefka J."/>
            <person name="Hypsa V."/>
        </authorList>
    </citation>
    <scope>NUCLEOTIDE SEQUENCE [LARGE SCALE GENOMIC DNA]</scope>
    <source>
        <strain evidence="2">98ZLc_SE</strain>
    </source>
</reference>
<dbReference type="EMBL" id="JAWJWF010000045">
    <property type="protein sequence ID" value="KAK6627937.1"/>
    <property type="molecule type" value="Genomic_DNA"/>
</dbReference>
<accession>A0ABR1AVG7</accession>
<dbReference type="Proteomes" id="UP001359485">
    <property type="component" value="Unassembled WGS sequence"/>
</dbReference>
<name>A0ABR1AVG7_POLSC</name>
<evidence type="ECO:0000313" key="3">
    <source>
        <dbReference type="Proteomes" id="UP001359485"/>
    </source>
</evidence>
<proteinExistence type="predicted"/>